<comment type="similarity">
    <text evidence="2">Belongs to the RRP12 family.</text>
</comment>
<feature type="compositionally biased region" description="Basic and acidic residues" evidence="4">
    <location>
        <begin position="922"/>
        <end position="942"/>
    </location>
</feature>
<evidence type="ECO:0008006" key="9">
    <source>
        <dbReference type="Google" id="ProtNLM"/>
    </source>
</evidence>
<dbReference type="EMBL" id="CAJPIZ010000754">
    <property type="protein sequence ID" value="CAG2102214.1"/>
    <property type="molecule type" value="Genomic_DNA"/>
</dbReference>
<dbReference type="InterPro" id="IPR057860">
    <property type="entry name" value="HEAT_RRP12_N"/>
</dbReference>
<proteinExistence type="inferred from homology"/>
<dbReference type="PANTHER" id="PTHR48287">
    <property type="entry name" value="ARM REPEAT SUPERFAMILY PROTEIN"/>
    <property type="match status" value="1"/>
</dbReference>
<evidence type="ECO:0000256" key="2">
    <source>
        <dbReference type="ARBA" id="ARBA00007690"/>
    </source>
</evidence>
<evidence type="ECO:0000256" key="3">
    <source>
        <dbReference type="ARBA" id="ARBA00023242"/>
    </source>
</evidence>
<dbReference type="Pfam" id="PF08161">
    <property type="entry name" value="RRP12_HEAT"/>
    <property type="match status" value="1"/>
</dbReference>
<dbReference type="EMBL" id="OC855329">
    <property type="protein sequence ID" value="CAD7621784.1"/>
    <property type="molecule type" value="Genomic_DNA"/>
</dbReference>
<name>A0A7R9PV43_9ACAR</name>
<dbReference type="InterPro" id="IPR012978">
    <property type="entry name" value="HEAT_RRP12"/>
</dbReference>
<dbReference type="Pfam" id="PF25772">
    <property type="entry name" value="HEAT_RRP12_N"/>
    <property type="match status" value="1"/>
</dbReference>
<feature type="compositionally biased region" description="Polar residues" evidence="4">
    <location>
        <begin position="35"/>
        <end position="53"/>
    </location>
</feature>
<keyword evidence="3" id="KW-0539">Nucleus</keyword>
<feature type="compositionally biased region" description="Acidic residues" evidence="4">
    <location>
        <begin position="798"/>
        <end position="807"/>
    </location>
</feature>
<feature type="domain" description="RRP12 N-terminal HEAT" evidence="6">
    <location>
        <begin position="108"/>
        <end position="275"/>
    </location>
</feature>
<comment type="subcellular location">
    <subcellularLocation>
        <location evidence="1">Nucleus</location>
    </subcellularLocation>
</comment>
<dbReference type="AlphaFoldDB" id="A0A7R9PV43"/>
<dbReference type="InterPro" id="IPR052087">
    <property type="entry name" value="RRP12"/>
</dbReference>
<feature type="compositionally biased region" description="Acidic residues" evidence="4">
    <location>
        <begin position="881"/>
        <end position="896"/>
    </location>
</feature>
<feature type="compositionally biased region" description="Basic and acidic residues" evidence="4">
    <location>
        <begin position="766"/>
        <end position="776"/>
    </location>
</feature>
<sequence length="997" mass="113173">MRIAGKATKGKGKRWSKGGSSSCNPHTNRHRVGARNTSHTTASSAPKTTQWQRSMPLSEDVLHQHNLTHFQKLGLDNLSAGKASDAESIGGQSFASVWTNCSNISFNKLLTGFNSSSAIHKQMLSVLAAVTETITSNGGSQTETEYFAALMTCLETADIEETLTAILSLIQMVIKRLPQNVIRLKFSETSKVLVDYLAKYIKGDNCLIIESITNSLASLLQQQENAVWELSSTKHIFEIILSLTVHNKGRIRKCSQRSIARILKTNTTVSFSRKTVEILTPDLNARLISALYDYQPNVNDSQPLCAWIEAIKQAFLNLYRIDQKLCFNHLPKLMNAFIACLLTDAKEVHLNVTNNLKQIYSHCIEPSSLEIDKQIIERVYSSIEKALQYEYFNAYIPIFALISHFLNENFAQYMSKIIIKLITIRESYDNAYASNIDRTIGRAIQVFSPKFIINLCPLDLNEENTDVSHNWLIPVLRDNVKETDLAFFIDYFIPMATVLRKTCQTLESNGNVITAKTCSILLSQIWSLLPSFCNRPKDFDHSFKRIAKTLGDIISHDSSLRKYVLTAFKNLSKCFDSPSGQPLRTELKQKKAFRILEEICRSDSIINSHKVKTAAMDLIVGIANAHKILNSGDVNDLMEIMITLMKSKECPSSAVIICLTRLYSQFRQEIHKHVESDLIENIITIVDISGTVDQTASLDQLSTYLELLISNLSNINRKHKNHFRVKIKEMFIRLVRKYGYLMISKMIPEEYRKVLKNIRKVEERKKRFTEDNESDRQTNITTSKASRKEFEDIIANSSDEESEEDDQMTSVSRKDVKSWMKDESNENEIIDLLSSKMSQNILHKNPDLKPKEKKDAFEFSSDGKLVIQDLDKRGTKRGAQEDDEDMDQNDDIDDDMVSNKQSVKTSNSRQSNYKTGGKGIHRAVDKEFGGEYRSNKAKGDMKRKGKPDPFAYIPLNRQTLNKRKKAKLSGRFNNLVTAARKGAKVGSQRKSKKGRKH</sequence>
<feature type="domain" description="RRP12 HEAT" evidence="5">
    <location>
        <begin position="344"/>
        <end position="573"/>
    </location>
</feature>
<dbReference type="PANTHER" id="PTHR48287:SF1">
    <property type="entry name" value="ARM REPEAT SUPERFAMILY PROTEIN"/>
    <property type="match status" value="1"/>
</dbReference>
<evidence type="ECO:0000259" key="6">
    <source>
        <dbReference type="Pfam" id="PF25772"/>
    </source>
</evidence>
<evidence type="ECO:0000259" key="5">
    <source>
        <dbReference type="Pfam" id="PF08161"/>
    </source>
</evidence>
<gene>
    <name evidence="7" type="ORF">OSB1V03_LOCUS2254</name>
</gene>
<feature type="region of interest" description="Disordered" evidence="4">
    <location>
        <begin position="870"/>
        <end position="952"/>
    </location>
</feature>
<accession>A0A7R9PV43</accession>
<dbReference type="GO" id="GO:0005634">
    <property type="term" value="C:nucleus"/>
    <property type="evidence" value="ECO:0007669"/>
    <property type="project" value="UniProtKB-SubCell"/>
</dbReference>
<evidence type="ECO:0000256" key="1">
    <source>
        <dbReference type="ARBA" id="ARBA00004123"/>
    </source>
</evidence>
<protein>
    <recommendedName>
        <fullName evidence="9">RRP12-like protein</fullName>
    </recommendedName>
</protein>
<dbReference type="InterPro" id="IPR011989">
    <property type="entry name" value="ARM-like"/>
</dbReference>
<evidence type="ECO:0000313" key="8">
    <source>
        <dbReference type="Proteomes" id="UP000759131"/>
    </source>
</evidence>
<evidence type="ECO:0000313" key="7">
    <source>
        <dbReference type="EMBL" id="CAD7621784.1"/>
    </source>
</evidence>
<dbReference type="SUPFAM" id="SSF48371">
    <property type="entry name" value="ARM repeat"/>
    <property type="match status" value="1"/>
</dbReference>
<feature type="compositionally biased region" description="Polar residues" evidence="4">
    <location>
        <begin position="898"/>
        <end position="914"/>
    </location>
</feature>
<dbReference type="Proteomes" id="UP000759131">
    <property type="component" value="Unassembled WGS sequence"/>
</dbReference>
<feature type="region of interest" description="Disordered" evidence="4">
    <location>
        <begin position="1"/>
        <end position="53"/>
    </location>
</feature>
<organism evidence="7">
    <name type="scientific">Medioppia subpectinata</name>
    <dbReference type="NCBI Taxonomy" id="1979941"/>
    <lineage>
        <taxon>Eukaryota</taxon>
        <taxon>Metazoa</taxon>
        <taxon>Ecdysozoa</taxon>
        <taxon>Arthropoda</taxon>
        <taxon>Chelicerata</taxon>
        <taxon>Arachnida</taxon>
        <taxon>Acari</taxon>
        <taxon>Acariformes</taxon>
        <taxon>Sarcoptiformes</taxon>
        <taxon>Oribatida</taxon>
        <taxon>Brachypylina</taxon>
        <taxon>Oppioidea</taxon>
        <taxon>Oppiidae</taxon>
        <taxon>Medioppia</taxon>
    </lineage>
</organism>
<reference evidence="7" key="1">
    <citation type="submission" date="2020-11" db="EMBL/GenBank/DDBJ databases">
        <authorList>
            <person name="Tran Van P."/>
        </authorList>
    </citation>
    <scope>NUCLEOTIDE SEQUENCE</scope>
</reference>
<dbReference type="Gene3D" id="1.25.10.10">
    <property type="entry name" value="Leucine-rich Repeat Variant"/>
    <property type="match status" value="1"/>
</dbReference>
<feature type="region of interest" description="Disordered" evidence="4">
    <location>
        <begin position="766"/>
        <end position="820"/>
    </location>
</feature>
<evidence type="ECO:0000256" key="4">
    <source>
        <dbReference type="SAM" id="MobiDB-lite"/>
    </source>
</evidence>
<keyword evidence="8" id="KW-1185">Reference proteome</keyword>
<dbReference type="OrthoDB" id="2192888at2759"/>
<dbReference type="InterPro" id="IPR016024">
    <property type="entry name" value="ARM-type_fold"/>
</dbReference>